<protein>
    <submittedName>
        <fullName evidence="8">EmrB/QacA subfamily drug resistance transporter</fullName>
    </submittedName>
</protein>
<keyword evidence="9" id="KW-1185">Reference proteome</keyword>
<dbReference type="InterPro" id="IPR020846">
    <property type="entry name" value="MFS_dom"/>
</dbReference>
<dbReference type="PANTHER" id="PTHR42718">
    <property type="entry name" value="MAJOR FACILITATOR SUPERFAMILY MULTIDRUG TRANSPORTER MFSC"/>
    <property type="match status" value="1"/>
</dbReference>
<evidence type="ECO:0000256" key="6">
    <source>
        <dbReference type="SAM" id="Phobius"/>
    </source>
</evidence>
<gene>
    <name evidence="8" type="ORF">J2S49_000771</name>
</gene>
<dbReference type="PROSITE" id="PS50850">
    <property type="entry name" value="MFS"/>
    <property type="match status" value="1"/>
</dbReference>
<evidence type="ECO:0000256" key="2">
    <source>
        <dbReference type="ARBA" id="ARBA00022448"/>
    </source>
</evidence>
<dbReference type="EMBL" id="JAUSQW010000001">
    <property type="protein sequence ID" value="MDP9800695.1"/>
    <property type="molecule type" value="Genomic_DNA"/>
</dbReference>
<evidence type="ECO:0000313" key="9">
    <source>
        <dbReference type="Proteomes" id="UP001235966"/>
    </source>
</evidence>
<feature type="transmembrane region" description="Helical" evidence="6">
    <location>
        <begin position="161"/>
        <end position="183"/>
    </location>
</feature>
<feature type="transmembrane region" description="Helical" evidence="6">
    <location>
        <begin position="492"/>
        <end position="513"/>
    </location>
</feature>
<comment type="subcellular location">
    <subcellularLocation>
        <location evidence="1">Cell membrane</location>
        <topology evidence="1">Multi-pass membrane protein</topology>
    </subcellularLocation>
</comment>
<dbReference type="InterPro" id="IPR011701">
    <property type="entry name" value="MFS"/>
</dbReference>
<feature type="transmembrane region" description="Helical" evidence="6">
    <location>
        <begin position="105"/>
        <end position="125"/>
    </location>
</feature>
<dbReference type="RefSeq" id="WP_307014335.1">
    <property type="nucleotide sequence ID" value="NZ_JAUSQW010000001.1"/>
</dbReference>
<evidence type="ECO:0000256" key="5">
    <source>
        <dbReference type="ARBA" id="ARBA00023136"/>
    </source>
</evidence>
<evidence type="ECO:0000313" key="8">
    <source>
        <dbReference type="EMBL" id="MDP9800695.1"/>
    </source>
</evidence>
<feature type="transmembrane region" description="Helical" evidence="6">
    <location>
        <begin position="373"/>
        <end position="398"/>
    </location>
</feature>
<dbReference type="SUPFAM" id="SSF103473">
    <property type="entry name" value="MFS general substrate transporter"/>
    <property type="match status" value="1"/>
</dbReference>
<dbReference type="Proteomes" id="UP001235966">
    <property type="component" value="Unassembled WGS sequence"/>
</dbReference>
<dbReference type="Gene3D" id="1.20.1720.10">
    <property type="entry name" value="Multidrug resistance protein D"/>
    <property type="match status" value="1"/>
</dbReference>
<organism evidence="8 9">
    <name type="scientific">Arcanobacterium wilhelmae</name>
    <dbReference type="NCBI Taxonomy" id="1803177"/>
    <lineage>
        <taxon>Bacteria</taxon>
        <taxon>Bacillati</taxon>
        <taxon>Actinomycetota</taxon>
        <taxon>Actinomycetes</taxon>
        <taxon>Actinomycetales</taxon>
        <taxon>Actinomycetaceae</taxon>
        <taxon>Arcanobacterium</taxon>
    </lineage>
</organism>
<dbReference type="Pfam" id="PF07690">
    <property type="entry name" value="MFS_1"/>
    <property type="match status" value="1"/>
</dbReference>
<evidence type="ECO:0000256" key="4">
    <source>
        <dbReference type="ARBA" id="ARBA00022989"/>
    </source>
</evidence>
<keyword evidence="2" id="KW-0813">Transport</keyword>
<feature type="transmembrane region" description="Helical" evidence="6">
    <location>
        <begin position="195"/>
        <end position="217"/>
    </location>
</feature>
<dbReference type="InterPro" id="IPR036259">
    <property type="entry name" value="MFS_trans_sf"/>
</dbReference>
<feature type="domain" description="Major facilitator superfamily (MFS) profile" evidence="7">
    <location>
        <begin position="9"/>
        <end position="517"/>
    </location>
</feature>
<keyword evidence="5 6" id="KW-0472">Membrane</keyword>
<feature type="transmembrane region" description="Helical" evidence="6">
    <location>
        <begin position="286"/>
        <end position="306"/>
    </location>
</feature>
<dbReference type="CDD" id="cd17321">
    <property type="entry name" value="MFS_MMR_MDR_like"/>
    <property type="match status" value="1"/>
</dbReference>
<feature type="transmembrane region" description="Helical" evidence="6">
    <location>
        <begin position="419"/>
        <end position="436"/>
    </location>
</feature>
<feature type="transmembrane region" description="Helical" evidence="6">
    <location>
        <begin position="237"/>
        <end position="257"/>
    </location>
</feature>
<name>A0ABT9NAG9_9ACTO</name>
<comment type="caution">
    <text evidence="8">The sequence shown here is derived from an EMBL/GenBank/DDBJ whole genome shotgun (WGS) entry which is preliminary data.</text>
</comment>
<reference evidence="8 9" key="1">
    <citation type="submission" date="2023-07" db="EMBL/GenBank/DDBJ databases">
        <title>Sequencing the genomes of 1000 actinobacteria strains.</title>
        <authorList>
            <person name="Klenk H.-P."/>
        </authorList>
    </citation>
    <scope>NUCLEOTIDE SEQUENCE [LARGE SCALE GENOMIC DNA]</scope>
    <source>
        <strain evidence="8 9">DSM 102162</strain>
    </source>
</reference>
<proteinExistence type="predicted"/>
<keyword evidence="3 6" id="KW-0812">Transmembrane</keyword>
<accession>A0ABT9NAG9</accession>
<feature type="transmembrane region" description="Helical" evidence="6">
    <location>
        <begin position="318"/>
        <end position="335"/>
    </location>
</feature>
<feature type="transmembrane region" description="Helical" evidence="6">
    <location>
        <begin position="44"/>
        <end position="63"/>
    </location>
</feature>
<evidence type="ECO:0000256" key="3">
    <source>
        <dbReference type="ARBA" id="ARBA00022692"/>
    </source>
</evidence>
<keyword evidence="4 6" id="KW-1133">Transmembrane helix</keyword>
<dbReference type="Gene3D" id="1.20.1250.20">
    <property type="entry name" value="MFS general substrate transporter like domains"/>
    <property type="match status" value="1"/>
</dbReference>
<feature type="transmembrane region" description="Helical" evidence="6">
    <location>
        <begin position="75"/>
        <end position="93"/>
    </location>
</feature>
<sequence>MTVKNPWQALATVVLGVSLIVLDGTVTSVSLPTIIADLGLTLTQAQWVSSLYTVVFAALLLPLGTLGDRIGRKKIFIAGLLVFAAASAMAAASRTPGLLIAARGLQGIGGALVLPSTLSTINAIFRGKERATAFGIWGAAMAGMAAIGPLLGGWLTTDFTWPWIFLINVPIVLVLAPWAMWVLPENKGEREPLHIGGALLSTVAFALIVFGLIEATTYGWFTPKQTPSFGSFTWTDAISFSTAALILGVVMLVAFVMNQVARKGAGMHVLLDFSLFRIPTFFRGNVAAMTVATGEFGILFALPLFLVNVLDLSTMQSGWMLASLAVGAIVSGGAARHMAHAIGAVATVALGLAIEVIGIGVTALLISPTISSTLLAIMLAFYGFGTGLASAQLASVVLEDVPVESSGMGSATQSTFRQIGSAIGVALAGTAMAASLEANLPGKLEGAGVPSQAVDGMTQATIDSAGGAMAALAKGNASILDVLHAAFANAQVAVMLTCGAFLLVGFIASIFLLKADRASKAERIHSAQQHLTTNTTSEITDAHNTELETHQAFHGAHHSKERSYRLDA</sequence>
<evidence type="ECO:0000259" key="7">
    <source>
        <dbReference type="PROSITE" id="PS50850"/>
    </source>
</evidence>
<dbReference type="PANTHER" id="PTHR42718:SF9">
    <property type="entry name" value="MAJOR FACILITATOR SUPERFAMILY MULTIDRUG TRANSPORTER MFSC"/>
    <property type="match status" value="1"/>
</dbReference>
<feature type="transmembrane region" description="Helical" evidence="6">
    <location>
        <begin position="132"/>
        <end position="155"/>
    </location>
</feature>
<feature type="transmembrane region" description="Helical" evidence="6">
    <location>
        <begin position="342"/>
        <end position="367"/>
    </location>
</feature>
<evidence type="ECO:0000256" key="1">
    <source>
        <dbReference type="ARBA" id="ARBA00004651"/>
    </source>
</evidence>